<comment type="caution">
    <text evidence="2">The sequence shown here is derived from an EMBL/GenBank/DDBJ whole genome shotgun (WGS) entry which is preliminary data.</text>
</comment>
<reference evidence="2" key="1">
    <citation type="submission" date="2023-03" db="EMBL/GenBank/DDBJ databases">
        <title>Chromosome-scale reference genome and RAD-based genetic map of yellow starthistle (Centaurea solstitialis) reveal putative structural variation and QTLs associated with invader traits.</title>
        <authorList>
            <person name="Reatini B."/>
            <person name="Cang F.A."/>
            <person name="Jiang Q."/>
            <person name="Mckibben M.T.W."/>
            <person name="Barker M.S."/>
            <person name="Rieseberg L.H."/>
            <person name="Dlugosch K.M."/>
        </authorList>
    </citation>
    <scope>NUCLEOTIDE SEQUENCE</scope>
    <source>
        <strain evidence="2">CAN-66</strain>
        <tissue evidence="2">Leaf</tissue>
    </source>
</reference>
<accession>A0AA38WMB9</accession>
<proteinExistence type="predicted"/>
<evidence type="ECO:0000313" key="2">
    <source>
        <dbReference type="EMBL" id="KAJ9555034.1"/>
    </source>
</evidence>
<gene>
    <name evidence="2" type="ORF">OSB04_009648</name>
</gene>
<evidence type="ECO:0000313" key="3">
    <source>
        <dbReference type="Proteomes" id="UP001172457"/>
    </source>
</evidence>
<keyword evidence="3" id="KW-1185">Reference proteome</keyword>
<sequence length="81" mass="8849">MSFDNMSMGSDLPFLGPRSGPKSMELQQLSRRPKHHVSPTLGELLQLVGDANTPPNGFAHQMQQGGSERIRSCPFVLSLVT</sequence>
<dbReference type="AlphaFoldDB" id="A0AA38WMB9"/>
<protein>
    <submittedName>
        <fullName evidence="2">Uncharacterized protein</fullName>
    </submittedName>
</protein>
<evidence type="ECO:0000256" key="1">
    <source>
        <dbReference type="SAM" id="MobiDB-lite"/>
    </source>
</evidence>
<feature type="region of interest" description="Disordered" evidence="1">
    <location>
        <begin position="1"/>
        <end position="38"/>
    </location>
</feature>
<dbReference type="EMBL" id="JARYMX010000003">
    <property type="protein sequence ID" value="KAJ9555034.1"/>
    <property type="molecule type" value="Genomic_DNA"/>
</dbReference>
<name>A0AA38WMB9_9ASTR</name>
<organism evidence="2 3">
    <name type="scientific">Centaurea solstitialis</name>
    <name type="common">yellow star-thistle</name>
    <dbReference type="NCBI Taxonomy" id="347529"/>
    <lineage>
        <taxon>Eukaryota</taxon>
        <taxon>Viridiplantae</taxon>
        <taxon>Streptophyta</taxon>
        <taxon>Embryophyta</taxon>
        <taxon>Tracheophyta</taxon>
        <taxon>Spermatophyta</taxon>
        <taxon>Magnoliopsida</taxon>
        <taxon>eudicotyledons</taxon>
        <taxon>Gunneridae</taxon>
        <taxon>Pentapetalae</taxon>
        <taxon>asterids</taxon>
        <taxon>campanulids</taxon>
        <taxon>Asterales</taxon>
        <taxon>Asteraceae</taxon>
        <taxon>Carduoideae</taxon>
        <taxon>Cardueae</taxon>
        <taxon>Centaureinae</taxon>
        <taxon>Centaurea</taxon>
    </lineage>
</organism>
<dbReference type="Proteomes" id="UP001172457">
    <property type="component" value="Chromosome 3"/>
</dbReference>